<feature type="compositionally biased region" description="Polar residues" evidence="1">
    <location>
        <begin position="116"/>
        <end position="138"/>
    </location>
</feature>
<evidence type="ECO:0000313" key="3">
    <source>
        <dbReference type="Proteomes" id="UP000000305"/>
    </source>
</evidence>
<feature type="compositionally biased region" description="Polar residues" evidence="1">
    <location>
        <begin position="145"/>
        <end position="155"/>
    </location>
</feature>
<proteinExistence type="predicted"/>
<dbReference type="Proteomes" id="UP000000305">
    <property type="component" value="Unassembled WGS sequence"/>
</dbReference>
<feature type="region of interest" description="Disordered" evidence="1">
    <location>
        <begin position="67"/>
        <end position="157"/>
    </location>
</feature>
<evidence type="ECO:0000313" key="2">
    <source>
        <dbReference type="EMBL" id="EFX60584.1"/>
    </source>
</evidence>
<keyword evidence="3" id="KW-1185">Reference proteome</keyword>
<protein>
    <submittedName>
        <fullName evidence="2">Uncharacterized protein</fullName>
    </submittedName>
</protein>
<dbReference type="AlphaFoldDB" id="E9I5Z6"/>
<dbReference type="HOGENOM" id="CLU_592208_0_0_1"/>
<evidence type="ECO:0000256" key="1">
    <source>
        <dbReference type="SAM" id="MobiDB-lite"/>
    </source>
</evidence>
<sequence length="462" mass="53451">MEKLVDPQDFAPNGKFSHVIPHPFNPLPDQVLDEFKKYGGRQMPLCDEFALHTQFLRAFKQYHTKNANEIQKDNARRVYTSTPKERPNIPHTQVESEKPKSPTKPPRKRLDINKEGITNTQSWVKLTDIDQQPPSAQRMSPIPSVRSSIPESSNSRQDDMISLSVTQLQQLMRPTLPAEPPKMSSQEWEFSQSTPVENVFFQQKRQTYTPEQPQRPRTAGSEILPEPRYHPTIHPRPTWDPPQVGSNQKTFDTSLIWSCTNHYYIPEWAKTAHSACSLYDIVDRQAPITETTKARFREMPHFRQFPADGLNSINDMSIFYQHTTNHKEIVIIKVVSQPYHNTSKNTTRVGQPETTEVQIPSHMLARFNIFFFDVANTQLKPAMSDVQMENHILMSKLFQANTYNIEFTVIITEGHNGLERTLRIHVSDNHTTQIIQFPWIRTANVLLALRMVHEELHQSGFI</sequence>
<feature type="compositionally biased region" description="Basic and acidic residues" evidence="1">
    <location>
        <begin position="83"/>
        <end position="100"/>
    </location>
</feature>
<organism evidence="2 3">
    <name type="scientific">Daphnia pulex</name>
    <name type="common">Water flea</name>
    <dbReference type="NCBI Taxonomy" id="6669"/>
    <lineage>
        <taxon>Eukaryota</taxon>
        <taxon>Metazoa</taxon>
        <taxon>Ecdysozoa</taxon>
        <taxon>Arthropoda</taxon>
        <taxon>Crustacea</taxon>
        <taxon>Branchiopoda</taxon>
        <taxon>Diplostraca</taxon>
        <taxon>Cladocera</taxon>
        <taxon>Anomopoda</taxon>
        <taxon>Daphniidae</taxon>
        <taxon>Daphnia</taxon>
    </lineage>
</organism>
<feature type="region of interest" description="Disordered" evidence="1">
    <location>
        <begin position="206"/>
        <end position="245"/>
    </location>
</feature>
<accession>E9I5Z6</accession>
<gene>
    <name evidence="2" type="ORF">DAPPUDRAFT_342526</name>
</gene>
<dbReference type="EMBL" id="GL736015">
    <property type="protein sequence ID" value="EFX60584.1"/>
    <property type="molecule type" value="Genomic_DNA"/>
</dbReference>
<dbReference type="InParanoid" id="E9I5Z6"/>
<dbReference type="KEGG" id="dpx:DAPPUDRAFT_342526"/>
<name>E9I5Z6_DAPPU</name>
<reference evidence="2 3" key="1">
    <citation type="journal article" date="2011" name="Science">
        <title>The ecoresponsive genome of Daphnia pulex.</title>
        <authorList>
            <person name="Colbourne J.K."/>
            <person name="Pfrender M.E."/>
            <person name="Gilbert D."/>
            <person name="Thomas W.K."/>
            <person name="Tucker A."/>
            <person name="Oakley T.H."/>
            <person name="Tokishita S."/>
            <person name="Aerts A."/>
            <person name="Arnold G.J."/>
            <person name="Basu M.K."/>
            <person name="Bauer D.J."/>
            <person name="Caceres C.E."/>
            <person name="Carmel L."/>
            <person name="Casola C."/>
            <person name="Choi J.H."/>
            <person name="Detter J.C."/>
            <person name="Dong Q."/>
            <person name="Dusheyko S."/>
            <person name="Eads B.D."/>
            <person name="Frohlich T."/>
            <person name="Geiler-Samerotte K.A."/>
            <person name="Gerlach D."/>
            <person name="Hatcher P."/>
            <person name="Jogdeo S."/>
            <person name="Krijgsveld J."/>
            <person name="Kriventseva E.V."/>
            <person name="Kultz D."/>
            <person name="Laforsch C."/>
            <person name="Lindquist E."/>
            <person name="Lopez J."/>
            <person name="Manak J.R."/>
            <person name="Muller J."/>
            <person name="Pangilinan J."/>
            <person name="Patwardhan R.P."/>
            <person name="Pitluck S."/>
            <person name="Pritham E.J."/>
            <person name="Rechtsteiner A."/>
            <person name="Rho M."/>
            <person name="Rogozin I.B."/>
            <person name="Sakarya O."/>
            <person name="Salamov A."/>
            <person name="Schaack S."/>
            <person name="Shapiro H."/>
            <person name="Shiga Y."/>
            <person name="Skalitzky C."/>
            <person name="Smith Z."/>
            <person name="Souvorov A."/>
            <person name="Sung W."/>
            <person name="Tang Z."/>
            <person name="Tsuchiya D."/>
            <person name="Tu H."/>
            <person name="Vos H."/>
            <person name="Wang M."/>
            <person name="Wolf Y.I."/>
            <person name="Yamagata H."/>
            <person name="Yamada T."/>
            <person name="Ye Y."/>
            <person name="Shaw J.R."/>
            <person name="Andrews J."/>
            <person name="Crease T.J."/>
            <person name="Tang H."/>
            <person name="Lucas S.M."/>
            <person name="Robertson H.M."/>
            <person name="Bork P."/>
            <person name="Koonin E.V."/>
            <person name="Zdobnov E.M."/>
            <person name="Grigoriev I.V."/>
            <person name="Lynch M."/>
            <person name="Boore J.L."/>
        </authorList>
    </citation>
    <scope>NUCLEOTIDE SEQUENCE [LARGE SCALE GENOMIC DNA]</scope>
</reference>